<dbReference type="InterPro" id="IPR036397">
    <property type="entry name" value="RNaseH_sf"/>
</dbReference>
<accession>D7L8J1</accession>
<evidence type="ECO:0000256" key="6">
    <source>
        <dbReference type="ARBA" id="ARBA00023136"/>
    </source>
</evidence>
<dbReference type="InterPro" id="IPR044730">
    <property type="entry name" value="RNase_H-like_dom_plant"/>
</dbReference>
<dbReference type="PANTHER" id="PTHR47074">
    <property type="entry name" value="BNAC02G40300D PROTEIN"/>
    <property type="match status" value="1"/>
</dbReference>
<dbReference type="InterPro" id="IPR012552">
    <property type="entry name" value="DVL"/>
</dbReference>
<evidence type="ECO:0000256" key="3">
    <source>
        <dbReference type="ARBA" id="ARBA00022475"/>
    </source>
</evidence>
<dbReference type="GO" id="GO:0048367">
    <property type="term" value="P:shoot system development"/>
    <property type="evidence" value="ECO:0007669"/>
    <property type="project" value="UniProtKB-ARBA"/>
</dbReference>
<organism evidence="11">
    <name type="scientific">Arabidopsis lyrata subsp. lyrata</name>
    <name type="common">Lyre-leaved rock-cress</name>
    <dbReference type="NCBI Taxonomy" id="81972"/>
    <lineage>
        <taxon>Eukaryota</taxon>
        <taxon>Viridiplantae</taxon>
        <taxon>Streptophyta</taxon>
        <taxon>Embryophyta</taxon>
        <taxon>Tracheophyta</taxon>
        <taxon>Spermatophyta</taxon>
        <taxon>Magnoliopsida</taxon>
        <taxon>eudicotyledons</taxon>
        <taxon>Gunneridae</taxon>
        <taxon>Pentapetalae</taxon>
        <taxon>rosids</taxon>
        <taxon>malvids</taxon>
        <taxon>Brassicales</taxon>
        <taxon>Brassicaceae</taxon>
        <taxon>Camelineae</taxon>
        <taxon>Arabidopsis</taxon>
    </lineage>
</organism>
<comment type="similarity">
    <text evidence="7">Belongs to the DVL/RTFL small polypeptides family.</text>
</comment>
<name>D7L8J1_ARALL</name>
<dbReference type="InterPro" id="IPR012337">
    <property type="entry name" value="RNaseH-like_sf"/>
</dbReference>
<keyword evidence="2" id="KW-0217">Developmental protein</keyword>
<evidence type="ECO:0000256" key="4">
    <source>
        <dbReference type="ARBA" id="ARBA00022692"/>
    </source>
</evidence>
<dbReference type="PANTHER" id="PTHR47074:SF78">
    <property type="entry name" value="GB|AAF30348.1-RELATED"/>
    <property type="match status" value="1"/>
</dbReference>
<dbReference type="EMBL" id="GL348715">
    <property type="protein sequence ID" value="EFH59396.1"/>
    <property type="molecule type" value="Genomic_DNA"/>
</dbReference>
<evidence type="ECO:0000256" key="8">
    <source>
        <dbReference type="SAM" id="MobiDB-lite"/>
    </source>
</evidence>
<evidence type="ECO:0000256" key="1">
    <source>
        <dbReference type="ARBA" id="ARBA00004162"/>
    </source>
</evidence>
<evidence type="ECO:0000256" key="2">
    <source>
        <dbReference type="ARBA" id="ARBA00022473"/>
    </source>
</evidence>
<evidence type="ECO:0000313" key="10">
    <source>
        <dbReference type="EMBL" id="EFH59396.1"/>
    </source>
</evidence>
<evidence type="ECO:0000256" key="7">
    <source>
        <dbReference type="ARBA" id="ARBA00024340"/>
    </source>
</evidence>
<dbReference type="SUPFAM" id="SSF53098">
    <property type="entry name" value="Ribonuclease H-like"/>
    <property type="match status" value="1"/>
</dbReference>
<dbReference type="Proteomes" id="UP000008694">
    <property type="component" value="Unassembled WGS sequence"/>
</dbReference>
<proteinExistence type="inferred from homology"/>
<evidence type="ECO:0000256" key="5">
    <source>
        <dbReference type="ARBA" id="ARBA00022989"/>
    </source>
</evidence>
<keyword evidence="11" id="KW-1185">Reference proteome</keyword>
<evidence type="ECO:0000259" key="9">
    <source>
        <dbReference type="Pfam" id="PF13456"/>
    </source>
</evidence>
<dbReference type="Pfam" id="PF08137">
    <property type="entry name" value="DVL"/>
    <property type="match status" value="1"/>
</dbReference>
<keyword evidence="3" id="KW-1003">Cell membrane</keyword>
<dbReference type="InterPro" id="IPR002156">
    <property type="entry name" value="RNaseH_domain"/>
</dbReference>
<dbReference type="Gramene" id="scaffold_302190.1">
    <property type="protein sequence ID" value="scaffold_302190.1"/>
    <property type="gene ID" value="scaffold_302190.1"/>
</dbReference>
<dbReference type="CDD" id="cd06222">
    <property type="entry name" value="RNase_H_like"/>
    <property type="match status" value="1"/>
</dbReference>
<dbReference type="Gene3D" id="3.30.420.10">
    <property type="entry name" value="Ribonuclease H-like superfamily/Ribonuclease H"/>
    <property type="match status" value="1"/>
</dbReference>
<sequence length="251" mass="28843">MKEKSKEEAVKNWDKKKNKPSSPKGVGEFLKKKKGRFYIIGKCITIFLSFNNINGKFQPKVQDDQHGASRCNVINQAAADTKEWLDNTINAAPSIGNHCNRRGRSDRWRKPPRGWIKCNYDVSGLGWIIRNDSGTFLDCGMGQFEGRVTTEEAECTALLWALGYRVVEFEGDNQNVVRIINNKEANPRLQHFLDTIWSWSKRFTAISFLFTHREQNSCADLLARNIVSNSNPWLLYHSCPHFLTQFVNNDI</sequence>
<keyword evidence="5" id="KW-1133">Transmembrane helix</keyword>
<dbReference type="Pfam" id="PF13456">
    <property type="entry name" value="RVT_3"/>
    <property type="match status" value="1"/>
</dbReference>
<feature type="compositionally biased region" description="Basic and acidic residues" evidence="8">
    <location>
        <begin position="1"/>
        <end position="15"/>
    </location>
</feature>
<reference evidence="11" key="1">
    <citation type="journal article" date="2011" name="Nat. Genet.">
        <title>The Arabidopsis lyrata genome sequence and the basis of rapid genome size change.</title>
        <authorList>
            <person name="Hu T.T."/>
            <person name="Pattyn P."/>
            <person name="Bakker E.G."/>
            <person name="Cao J."/>
            <person name="Cheng J.-F."/>
            <person name="Clark R.M."/>
            <person name="Fahlgren N."/>
            <person name="Fawcett J.A."/>
            <person name="Grimwood J."/>
            <person name="Gundlach H."/>
            <person name="Haberer G."/>
            <person name="Hollister J.D."/>
            <person name="Ossowski S."/>
            <person name="Ottilar R.P."/>
            <person name="Salamov A.A."/>
            <person name="Schneeberger K."/>
            <person name="Spannagl M."/>
            <person name="Wang X."/>
            <person name="Yang L."/>
            <person name="Nasrallah M.E."/>
            <person name="Bergelson J."/>
            <person name="Carrington J.C."/>
            <person name="Gaut B.S."/>
            <person name="Schmutz J."/>
            <person name="Mayer K.F.X."/>
            <person name="Van de Peer Y."/>
            <person name="Grigoriev I.V."/>
            <person name="Nordborg M."/>
            <person name="Weigel D."/>
            <person name="Guo Y.-L."/>
        </authorList>
    </citation>
    <scope>NUCLEOTIDE SEQUENCE [LARGE SCALE GENOMIC DNA]</scope>
    <source>
        <strain evidence="11">cv. MN47</strain>
    </source>
</reference>
<dbReference type="STRING" id="81972.D7L8J1"/>
<keyword evidence="4" id="KW-0812">Transmembrane</keyword>
<keyword evidence="6" id="KW-0472">Membrane</keyword>
<dbReference type="eggNOG" id="KOG1075">
    <property type="taxonomic scope" value="Eukaryota"/>
</dbReference>
<dbReference type="AlphaFoldDB" id="D7L8J1"/>
<comment type="subcellular location">
    <subcellularLocation>
        <location evidence="1">Cell membrane</location>
        <topology evidence="1">Single-pass membrane protein</topology>
    </subcellularLocation>
</comment>
<dbReference type="GO" id="GO:0003676">
    <property type="term" value="F:nucleic acid binding"/>
    <property type="evidence" value="ECO:0007669"/>
    <property type="project" value="InterPro"/>
</dbReference>
<dbReference type="GO" id="GO:0005886">
    <property type="term" value="C:plasma membrane"/>
    <property type="evidence" value="ECO:0007669"/>
    <property type="project" value="UniProtKB-SubCell"/>
</dbReference>
<dbReference type="HOGENOM" id="CLU_000680_5_2_1"/>
<protein>
    <recommendedName>
        <fullName evidence="9">RNase H type-1 domain-containing protein</fullName>
    </recommendedName>
</protein>
<feature type="region of interest" description="Disordered" evidence="8">
    <location>
        <begin position="1"/>
        <end position="27"/>
    </location>
</feature>
<dbReference type="InterPro" id="IPR052929">
    <property type="entry name" value="RNase_H-like_EbsB-rel"/>
</dbReference>
<feature type="domain" description="RNase H type-1" evidence="9">
    <location>
        <begin position="114"/>
        <end position="224"/>
    </location>
</feature>
<gene>
    <name evidence="10" type="ORF">ARALYDRAFT_898220</name>
</gene>
<evidence type="ECO:0000313" key="11">
    <source>
        <dbReference type="Proteomes" id="UP000008694"/>
    </source>
</evidence>
<dbReference type="GO" id="GO:0004523">
    <property type="term" value="F:RNA-DNA hybrid ribonuclease activity"/>
    <property type="evidence" value="ECO:0007669"/>
    <property type="project" value="InterPro"/>
</dbReference>
<dbReference type="GO" id="GO:0008285">
    <property type="term" value="P:negative regulation of cell population proliferation"/>
    <property type="evidence" value="ECO:0007669"/>
    <property type="project" value="InterPro"/>
</dbReference>